<accession>A0A7G2FN35</accession>
<dbReference type="Pfam" id="PF00132">
    <property type="entry name" value="Hexapep"/>
    <property type="match status" value="1"/>
</dbReference>
<proteinExistence type="inferred from homology"/>
<dbReference type="UniPathway" id="UPA00136">
    <property type="reaction ID" value="UER00199"/>
</dbReference>
<comment type="similarity">
    <text evidence="2">Belongs to the transferase hexapeptide repeat family.</text>
</comment>
<dbReference type="SUPFAM" id="SSF51161">
    <property type="entry name" value="Trimeric LpxA-like enzymes"/>
    <property type="match status" value="1"/>
</dbReference>
<evidence type="ECO:0000256" key="3">
    <source>
        <dbReference type="ARBA" id="ARBA00013266"/>
    </source>
</evidence>
<sequence length="468" mass="51822">MFKREDYKLTIHDIVFSKWRNLIRHNDWKDFNNRKERVRRYRHEDLPPQRCTGLYELGVGVIGQDQGQNFDPDNNVLGVYVGQCVDVRSRLQDYGRRGGHLPSGLYEDILSEGYSVFYRWAPMGSKWEAAAIEGMLLSKVDYAWNTCSNGERRHLELPKKLGDPEFMSKRKSQVLVPSIRDRDQVVTRIKVEKSNHTFLTSILKIKAEARRDAEAEPALASYLYSTILSHSSLERSISFHLGNKLCSSTLLSTLLYDLFLNTFSSDPSLRNATVADLRAARVRDPACISFSHCLLNYKGFLAIQAHRVSHKLWTQSRKPLALALHSRISDVFAVDIHPAAKIGKGILLDHATGVVVGETAVIGNNVSILHHVTLGGTGKACGDRHPKIGDGCLIGAGATILGNVKIGAGAKVGAGSVVLIDVPCRGTAVGNPARLVGGKEKPTIHDEECPGESMDHTSFISEWSDYII</sequence>
<keyword evidence="5" id="KW-0808">Transferase</keyword>
<dbReference type="PROSITE" id="PS00101">
    <property type="entry name" value="HEXAPEP_TRANSFERASES"/>
    <property type="match status" value="1"/>
</dbReference>
<evidence type="ECO:0000313" key="8">
    <source>
        <dbReference type="EMBL" id="CAD5335081.1"/>
    </source>
</evidence>
<dbReference type="GO" id="GO:0009001">
    <property type="term" value="F:serine O-acetyltransferase activity"/>
    <property type="evidence" value="ECO:0007669"/>
    <property type="project" value="UniProtKB-EC"/>
</dbReference>
<dbReference type="InterPro" id="IPR001451">
    <property type="entry name" value="Hexapep"/>
</dbReference>
<dbReference type="Gene3D" id="1.10.3130.10">
    <property type="entry name" value="serine acetyltransferase, domain 1"/>
    <property type="match status" value="1"/>
</dbReference>
<dbReference type="InterPro" id="IPR010493">
    <property type="entry name" value="Ser_AcTrfase_N"/>
</dbReference>
<feature type="domain" description="Serine acetyltransferase N-terminal" evidence="7">
    <location>
        <begin position="204"/>
        <end position="305"/>
    </location>
</feature>
<reference evidence="8 9" key="1">
    <citation type="submission" date="2020-09" db="EMBL/GenBank/DDBJ databases">
        <authorList>
            <person name="Ashkenazy H."/>
        </authorList>
    </citation>
    <scope>NUCLEOTIDE SEQUENCE [LARGE SCALE GENOMIC DNA]</scope>
    <source>
        <strain evidence="9">cv. Cdm-0</strain>
    </source>
</reference>
<dbReference type="InterPro" id="IPR045304">
    <property type="entry name" value="LbH_SAT"/>
</dbReference>
<dbReference type="InterPro" id="IPR005881">
    <property type="entry name" value="Ser_O-AcTrfase"/>
</dbReference>
<evidence type="ECO:0000256" key="5">
    <source>
        <dbReference type="ARBA" id="ARBA00022679"/>
    </source>
</evidence>
<dbReference type="Gene3D" id="2.160.10.10">
    <property type="entry name" value="Hexapeptide repeat proteins"/>
    <property type="match status" value="1"/>
</dbReference>
<evidence type="ECO:0000256" key="1">
    <source>
        <dbReference type="ARBA" id="ARBA00004876"/>
    </source>
</evidence>
<dbReference type="FunFam" id="2.160.10.10:FF:000002">
    <property type="entry name" value="Serine acetyltransferase"/>
    <property type="match status" value="1"/>
</dbReference>
<dbReference type="PANTHER" id="PTHR42811">
    <property type="entry name" value="SERINE ACETYLTRANSFERASE"/>
    <property type="match status" value="1"/>
</dbReference>
<dbReference type="AlphaFoldDB" id="A0A7G2FN35"/>
<dbReference type="InterPro" id="IPR018357">
    <property type="entry name" value="Hexapep_transf_CS"/>
</dbReference>
<dbReference type="InterPro" id="IPR053376">
    <property type="entry name" value="Serine_acetyltransferase"/>
</dbReference>
<dbReference type="Pfam" id="PF06426">
    <property type="entry name" value="SATase_N"/>
    <property type="match status" value="1"/>
</dbReference>
<protein>
    <recommendedName>
        <fullName evidence="3">serine O-acetyltransferase</fullName>
        <ecNumber evidence="3">2.3.1.30</ecNumber>
    </recommendedName>
</protein>
<evidence type="ECO:0000256" key="6">
    <source>
        <dbReference type="ARBA" id="ARBA00023315"/>
    </source>
</evidence>
<dbReference type="SMART" id="SM00971">
    <property type="entry name" value="SATase_N"/>
    <property type="match status" value="1"/>
</dbReference>
<evidence type="ECO:0000256" key="2">
    <source>
        <dbReference type="ARBA" id="ARBA00007274"/>
    </source>
</evidence>
<dbReference type="NCBIfam" id="NF041874">
    <property type="entry name" value="EPS_EpsC"/>
    <property type="match status" value="1"/>
</dbReference>
<evidence type="ECO:0000259" key="7">
    <source>
        <dbReference type="SMART" id="SM00971"/>
    </source>
</evidence>
<evidence type="ECO:0000256" key="4">
    <source>
        <dbReference type="ARBA" id="ARBA00022605"/>
    </source>
</evidence>
<gene>
    <name evidence="8" type="ORF">AT9943_LOCUS22353</name>
</gene>
<organism evidence="8 9">
    <name type="scientific">Arabidopsis thaliana</name>
    <name type="common">Mouse-ear cress</name>
    <dbReference type="NCBI Taxonomy" id="3702"/>
    <lineage>
        <taxon>Eukaryota</taxon>
        <taxon>Viridiplantae</taxon>
        <taxon>Streptophyta</taxon>
        <taxon>Embryophyta</taxon>
        <taxon>Tracheophyta</taxon>
        <taxon>Spermatophyta</taxon>
        <taxon>Magnoliopsida</taxon>
        <taxon>eudicotyledons</taxon>
        <taxon>Gunneridae</taxon>
        <taxon>Pentapetalae</taxon>
        <taxon>rosids</taxon>
        <taxon>malvids</taxon>
        <taxon>Brassicales</taxon>
        <taxon>Brassicaceae</taxon>
        <taxon>Camelineae</taxon>
        <taxon>Arabidopsis</taxon>
    </lineage>
</organism>
<dbReference type="EC" id="2.3.1.30" evidence="3"/>
<dbReference type="InterPro" id="IPR011004">
    <property type="entry name" value="Trimer_LpxA-like_sf"/>
</dbReference>
<name>A0A7G2FN35_ARATH</name>
<dbReference type="GO" id="GO:0006535">
    <property type="term" value="P:cysteine biosynthetic process from serine"/>
    <property type="evidence" value="ECO:0007669"/>
    <property type="project" value="InterPro"/>
</dbReference>
<keyword evidence="4" id="KW-0028">Amino-acid biosynthesis</keyword>
<dbReference type="CDD" id="cd03354">
    <property type="entry name" value="LbH_SAT"/>
    <property type="match status" value="1"/>
</dbReference>
<dbReference type="InterPro" id="IPR042122">
    <property type="entry name" value="Ser_AcTrfase_N_sf"/>
</dbReference>
<dbReference type="Proteomes" id="UP000516314">
    <property type="component" value="Chromosome 5"/>
</dbReference>
<dbReference type="GO" id="GO:0005737">
    <property type="term" value="C:cytoplasm"/>
    <property type="evidence" value="ECO:0007669"/>
    <property type="project" value="InterPro"/>
</dbReference>
<dbReference type="Pfam" id="PF19239">
    <property type="entry name" value="GIY_YIG_domain"/>
    <property type="match status" value="1"/>
</dbReference>
<dbReference type="EMBL" id="LR881470">
    <property type="protein sequence ID" value="CAD5335081.1"/>
    <property type="molecule type" value="Genomic_DNA"/>
</dbReference>
<comment type="pathway">
    <text evidence="1">Amino-acid biosynthesis; L-cysteine biosynthesis; L-cysteine from L-serine: step 1/2.</text>
</comment>
<dbReference type="NCBIfam" id="TIGR01172">
    <property type="entry name" value="cysE"/>
    <property type="match status" value="1"/>
</dbReference>
<evidence type="ECO:0000313" key="9">
    <source>
        <dbReference type="Proteomes" id="UP000516314"/>
    </source>
</evidence>
<keyword evidence="6" id="KW-0012">Acyltransferase</keyword>